<dbReference type="GO" id="GO:0005737">
    <property type="term" value="C:cytoplasm"/>
    <property type="evidence" value="ECO:0007669"/>
    <property type="project" value="UniProtKB-SubCell"/>
</dbReference>
<protein>
    <submittedName>
        <fullName evidence="4">Nucleoid-associated protein</fullName>
    </submittedName>
</protein>
<dbReference type="Pfam" id="PF04245">
    <property type="entry name" value="NA37"/>
    <property type="match status" value="1"/>
</dbReference>
<dbReference type="AlphaFoldDB" id="A0A4Z0P4V4"/>
<comment type="similarity">
    <text evidence="2">Belongs to the YejK family.</text>
</comment>
<reference evidence="4 5" key="1">
    <citation type="submission" date="2019-04" db="EMBL/GenBank/DDBJ databases">
        <authorList>
            <person name="Feng G."/>
            <person name="Zhang J."/>
            <person name="Zhu H."/>
        </authorList>
    </citation>
    <scope>NUCLEOTIDE SEQUENCE [LARGE SCALE GENOMIC DNA]</scope>
    <source>
        <strain evidence="4 5">92R-1</strain>
    </source>
</reference>
<evidence type="ECO:0000313" key="5">
    <source>
        <dbReference type="Proteomes" id="UP000298337"/>
    </source>
</evidence>
<name>A0A4Z0P4V4_9BACT</name>
<organism evidence="4 5">
    <name type="scientific">Hymenobacter fodinae</name>
    <dbReference type="NCBI Taxonomy" id="2510796"/>
    <lineage>
        <taxon>Bacteria</taxon>
        <taxon>Pseudomonadati</taxon>
        <taxon>Bacteroidota</taxon>
        <taxon>Cytophagia</taxon>
        <taxon>Cytophagales</taxon>
        <taxon>Hymenobacteraceae</taxon>
        <taxon>Hymenobacter</taxon>
    </lineage>
</organism>
<comment type="subcellular location">
    <subcellularLocation>
        <location evidence="1">Cytoplasm</location>
    </subcellularLocation>
</comment>
<dbReference type="RefSeq" id="WP_135435093.1">
    <property type="nucleotide sequence ID" value="NZ_SRLA01000003.1"/>
</dbReference>
<dbReference type="InterPro" id="IPR007358">
    <property type="entry name" value="Nucleoid_associated_NdpA"/>
</dbReference>
<sequence length="339" mass="38234">MLTIKNIIVHNLHKEQFSTTTKVELSNSLLPINDSSQRLVEELNGRYTTQNRAKVTYAKFGTGTSFPSLFSSFHSNQCEEEFISFTQNAIVELEKIISTVPAAKGGYVVFSQFENNNDYVGIYIIREKNGVLFKRDESDGSFKINDTVHIDFEKIAMGCRINNTVYGGSTGNRYLSFIDSRKDEVSKFFNEWISTDNNTDNVSDTKNLHKVLNQIDPPLDENGLPISREDLLNKAFRIIKEQSRLVDLAQLSHALYGEPDHIATYIINSDIEMSGQFKADGKVLNKFATIKVAADNIVLSFPLKALNELVTISEEHPNLITIHSEALANKIRNENRSSQ</sequence>
<gene>
    <name evidence="4" type="ORF">EU556_15735</name>
</gene>
<dbReference type="GO" id="GO:0043590">
    <property type="term" value="C:bacterial nucleoid"/>
    <property type="evidence" value="ECO:0007669"/>
    <property type="project" value="TreeGrafter"/>
</dbReference>
<dbReference type="GO" id="GO:0003690">
    <property type="term" value="F:double-stranded DNA binding"/>
    <property type="evidence" value="ECO:0007669"/>
    <property type="project" value="TreeGrafter"/>
</dbReference>
<comment type="caution">
    <text evidence="4">The sequence shown here is derived from an EMBL/GenBank/DDBJ whole genome shotgun (WGS) entry which is preliminary data.</text>
</comment>
<dbReference type="EMBL" id="SRLA01000003">
    <property type="protein sequence ID" value="TGE06301.1"/>
    <property type="molecule type" value="Genomic_DNA"/>
</dbReference>
<keyword evidence="3" id="KW-0963">Cytoplasm</keyword>
<dbReference type="OrthoDB" id="980584at2"/>
<dbReference type="PANTHER" id="PTHR38772">
    <property type="match status" value="1"/>
</dbReference>
<dbReference type="Proteomes" id="UP000298337">
    <property type="component" value="Unassembled WGS sequence"/>
</dbReference>
<proteinExistence type="inferred from homology"/>
<keyword evidence="5" id="KW-1185">Reference proteome</keyword>
<dbReference type="GO" id="GO:0003727">
    <property type="term" value="F:single-stranded RNA binding"/>
    <property type="evidence" value="ECO:0007669"/>
    <property type="project" value="TreeGrafter"/>
</dbReference>
<evidence type="ECO:0000313" key="4">
    <source>
        <dbReference type="EMBL" id="TGE06301.1"/>
    </source>
</evidence>
<accession>A0A4Z0P4V4</accession>
<evidence type="ECO:0000256" key="3">
    <source>
        <dbReference type="ARBA" id="ARBA00022490"/>
    </source>
</evidence>
<evidence type="ECO:0000256" key="2">
    <source>
        <dbReference type="ARBA" id="ARBA00009035"/>
    </source>
</evidence>
<evidence type="ECO:0000256" key="1">
    <source>
        <dbReference type="ARBA" id="ARBA00004496"/>
    </source>
</evidence>
<dbReference type="PANTHER" id="PTHR38772:SF1">
    <property type="entry name" value="NUCLEOID-ASSOCIATED PROTEIN YEJK"/>
    <property type="match status" value="1"/>
</dbReference>